<dbReference type="RefSeq" id="WP_202088979.1">
    <property type="nucleotide sequence ID" value="NZ_JAELVM010000001.1"/>
</dbReference>
<dbReference type="EMBL" id="JAELVM010000001">
    <property type="protein sequence ID" value="MBL1219614.1"/>
    <property type="molecule type" value="Genomic_DNA"/>
</dbReference>
<comment type="caution">
    <text evidence="2">The sequence shown here is derived from an EMBL/GenBank/DDBJ whole genome shotgun (WGS) entry which is preliminary data.</text>
</comment>
<sequence length="149" mass="16742">MKKFLIHIPLLALFTTLSLVSCTSSKNLDTNLPKDIAERPADEDSQKYEQAQLDKLKASIESESSGEKCTNSSEWTFAPMRAKACGGPQQYIAFPKKIETSILPRIEEYTQKVKAFNEKYNITSDCMMVMPPTSVKCIKEKAQLITAEQ</sequence>
<reference evidence="2 3" key="1">
    <citation type="submission" date="2020-12" db="EMBL/GenBank/DDBJ databases">
        <title>Chryseobacterium endoalhailicus sp. nov., isolated from seed of leguminous plant.</title>
        <authorList>
            <person name="Zhang X."/>
        </authorList>
    </citation>
    <scope>NUCLEOTIDE SEQUENCE [LARGE SCALE GENOMIC DNA]</scope>
    <source>
        <strain evidence="2 3">L7</strain>
    </source>
</reference>
<dbReference type="Proteomes" id="UP000661696">
    <property type="component" value="Unassembled WGS sequence"/>
</dbReference>
<proteinExistence type="predicted"/>
<protein>
    <submittedName>
        <fullName evidence="2">Uncharacterized protein</fullName>
    </submittedName>
</protein>
<evidence type="ECO:0000313" key="2">
    <source>
        <dbReference type="EMBL" id="MBL1219614.1"/>
    </source>
</evidence>
<dbReference type="PROSITE" id="PS51257">
    <property type="entry name" value="PROKAR_LIPOPROTEIN"/>
    <property type="match status" value="1"/>
</dbReference>
<feature type="signal peptide" evidence="1">
    <location>
        <begin position="1"/>
        <end position="20"/>
    </location>
</feature>
<accession>A0ABS1QAI4</accession>
<name>A0ABS1QAI4_9FLAO</name>
<evidence type="ECO:0000313" key="3">
    <source>
        <dbReference type="Proteomes" id="UP000661696"/>
    </source>
</evidence>
<organism evidence="2 3">
    <name type="scientific">Chryseobacterium endalhagicum</name>
    <dbReference type="NCBI Taxonomy" id="2797638"/>
    <lineage>
        <taxon>Bacteria</taxon>
        <taxon>Pseudomonadati</taxon>
        <taxon>Bacteroidota</taxon>
        <taxon>Flavobacteriia</taxon>
        <taxon>Flavobacteriales</taxon>
        <taxon>Weeksellaceae</taxon>
        <taxon>Chryseobacterium group</taxon>
        <taxon>Chryseobacterium</taxon>
    </lineage>
</organism>
<gene>
    <name evidence="2" type="ORF">JET18_02130</name>
</gene>
<keyword evidence="1" id="KW-0732">Signal</keyword>
<keyword evidence="3" id="KW-1185">Reference proteome</keyword>
<evidence type="ECO:0000256" key="1">
    <source>
        <dbReference type="SAM" id="SignalP"/>
    </source>
</evidence>
<feature type="chain" id="PRO_5045443284" evidence="1">
    <location>
        <begin position="21"/>
        <end position="149"/>
    </location>
</feature>